<dbReference type="InterPro" id="IPR005247">
    <property type="entry name" value="YbhB_YbcL/LppC-like"/>
</dbReference>
<dbReference type="InterPro" id="IPR036610">
    <property type="entry name" value="PEBP-like_sf"/>
</dbReference>
<dbReference type="RefSeq" id="WP_187298077.1">
    <property type="nucleotide sequence ID" value="NZ_CXSU01000005.1"/>
</dbReference>
<dbReference type="Pfam" id="PF01161">
    <property type="entry name" value="PBP"/>
    <property type="match status" value="1"/>
</dbReference>
<gene>
    <name evidence="2" type="ORF">JDO7802_00543</name>
</gene>
<feature type="signal peptide" evidence="1">
    <location>
        <begin position="1"/>
        <end position="25"/>
    </location>
</feature>
<dbReference type="EMBL" id="CXSU01000005">
    <property type="protein sequence ID" value="CTQ48541.1"/>
    <property type="molecule type" value="Genomic_DNA"/>
</dbReference>
<keyword evidence="3" id="KW-1185">Reference proteome</keyword>
<dbReference type="SUPFAM" id="SSF49777">
    <property type="entry name" value="PEBP-like"/>
    <property type="match status" value="1"/>
</dbReference>
<dbReference type="Proteomes" id="UP000049222">
    <property type="component" value="Unassembled WGS sequence"/>
</dbReference>
<keyword evidence="1" id="KW-0732">Signal</keyword>
<evidence type="ECO:0000313" key="2">
    <source>
        <dbReference type="EMBL" id="CTQ48541.1"/>
    </source>
</evidence>
<dbReference type="Gene3D" id="3.90.280.10">
    <property type="entry name" value="PEBP-like"/>
    <property type="match status" value="1"/>
</dbReference>
<evidence type="ECO:0000256" key="1">
    <source>
        <dbReference type="SAM" id="SignalP"/>
    </source>
</evidence>
<dbReference type="PANTHER" id="PTHR30289">
    <property type="entry name" value="UNCHARACTERIZED PROTEIN YBCL-RELATED"/>
    <property type="match status" value="1"/>
</dbReference>
<protein>
    <submittedName>
        <fullName evidence="2">Putative kinase inhibitor protein</fullName>
    </submittedName>
</protein>
<dbReference type="InterPro" id="IPR008914">
    <property type="entry name" value="PEBP"/>
</dbReference>
<feature type="chain" id="PRO_5005807760" evidence="1">
    <location>
        <begin position="26"/>
        <end position="186"/>
    </location>
</feature>
<accession>A0A0M6YDW6</accession>
<dbReference type="PANTHER" id="PTHR30289:SF1">
    <property type="entry name" value="PEBP (PHOSPHATIDYLETHANOLAMINE-BINDING PROTEIN) FAMILY PROTEIN"/>
    <property type="match status" value="1"/>
</dbReference>
<organism evidence="2 3">
    <name type="scientific">Jannaschia donghaensis</name>
    <dbReference type="NCBI Taxonomy" id="420998"/>
    <lineage>
        <taxon>Bacteria</taxon>
        <taxon>Pseudomonadati</taxon>
        <taxon>Pseudomonadota</taxon>
        <taxon>Alphaproteobacteria</taxon>
        <taxon>Rhodobacterales</taxon>
        <taxon>Roseobacteraceae</taxon>
        <taxon>Jannaschia</taxon>
    </lineage>
</organism>
<dbReference type="AlphaFoldDB" id="A0A0M6YDW6"/>
<dbReference type="CDD" id="cd00865">
    <property type="entry name" value="PEBP_bact_arch"/>
    <property type="match status" value="1"/>
</dbReference>
<reference evidence="2 3" key="1">
    <citation type="submission" date="2015-07" db="EMBL/GenBank/DDBJ databases">
        <authorList>
            <person name="Noorani M."/>
        </authorList>
    </citation>
    <scope>NUCLEOTIDE SEQUENCE [LARGE SCALE GENOMIC DNA]</scope>
    <source>
        <strain evidence="2 3">CECT 7802</strain>
    </source>
</reference>
<proteinExistence type="predicted"/>
<evidence type="ECO:0000313" key="3">
    <source>
        <dbReference type="Proteomes" id="UP000049222"/>
    </source>
</evidence>
<name>A0A0M6YDW6_9RHOB</name>
<dbReference type="STRING" id="420998.JDO7802_00543"/>
<sequence>MIPASALRVTSLLSLTVVLTVTATAQEEFTLTSPVVTDGGALPADLGCAREGGDGLSPPLDWTNAPEDTRSFAVVMHHYPRGRIEGNDTPSHYWLLWNIPATITGLDRGNPASIGDEGADKDMRRTGYTPPCAPRGPLHEYTITIYALSAPPATLPAQDDGSVDWDRIIAAMDDLVLASSTLTFEN</sequence>